<dbReference type="RefSeq" id="WP_131460739.1">
    <property type="nucleotide sequence ID" value="NZ_SJJY01000001.1"/>
</dbReference>
<evidence type="ECO:0000259" key="10">
    <source>
        <dbReference type="PROSITE" id="PS51196"/>
    </source>
</evidence>
<dbReference type="Gene3D" id="3.40.50.300">
    <property type="entry name" value="P-loop containing nucleotide triphosphate hydrolases"/>
    <property type="match status" value="2"/>
</dbReference>
<feature type="region of interest" description="Disordered" evidence="9">
    <location>
        <begin position="2630"/>
        <end position="2663"/>
    </location>
</feature>
<dbReference type="CDD" id="cd20900">
    <property type="entry name" value="HopBF1"/>
    <property type="match status" value="1"/>
</dbReference>
<feature type="region of interest" description="Disordered" evidence="9">
    <location>
        <begin position="1317"/>
        <end position="1360"/>
    </location>
</feature>
<dbReference type="Pfam" id="PF07517">
    <property type="entry name" value="SecA_DEAD"/>
    <property type="match status" value="1"/>
</dbReference>
<dbReference type="Proteomes" id="UP000292385">
    <property type="component" value="Unassembled WGS sequence"/>
</dbReference>
<evidence type="ECO:0000256" key="6">
    <source>
        <dbReference type="ARBA" id="ARBA00022967"/>
    </source>
</evidence>
<sequence length="4793" mass="515838">MGFWHPVVEFLGAIVGVDPDDWPGGDEDALREYARQYDAIAKELRTTVATGCREGSTAVAAAWNGEAGRALSAQILAYGTDKDFGGVETIAGAAEELAQYLRDQADTIVRAKVMIIAQIAVGVLMFAIPAGKALSLGMRAAFRQALKDFIHNRARGVMKQALSALAARAGKALAMTPVKFFRGAAIAGVGAGVYGLAPNTIAQGYGVLTGQSGRTTPDGHHADGWNWDETKQYAAIAAVATPIAIATGVGMGKLGGVVTGKVSALNGRVPRFLGRRIAGATTMAVAMPAADWVVTRHPVTFESVWKSAVMGAAVPGGGSHGPAAAAPHADPIRVEPVRDHPMVSADRPPPDPPQLAAEPGAQTAHGTADAPVADAGAGVVQTTGGNAHSAGVESRADAGAVGGVHTTQPASGVGTAEASARSGSRTETTTTKTTAVEHHTRTTAPEKTVVPEKAAPSDKPPSGPEKSVVPDKPAEIGKSGAVEKKENVPQVANRRAETPAGEGAPHADQPASAQPHAGEHPRQEATPEVRDWTGRREHQDEVHRRDAEAVKARDEHQAAVENRKNAPSTEHAERAADQSGKELKDAEKALDKHVKKHGDTDPRAHELREQRDHARAKDDTAQHDLLAAKDADAHVQDAKLAADARQVSYLAAKLDYTLSRLSPAEIRQLAEGKLNLVSEVRLTPEEARMLAIHELVHRTPDGWGFAMNWTQIHADLALRSDLLVQMMTGEGKTAVAVLALGMTAAEHPVHFMTSNRSLAAQAHEKFRKVLEPLGYDVVQVDPAVRYGKPRRPTVYVGDVAAFGWSMGRGHRVPGKHVVVDEVDAVAVELATQVYTHSSGAAGEASAKTQAEVMLAKWALDSGKFDKSDFGLTVDGAAPKLTEAGRQRLADLIGVEPTSRRFATHVTRLEHAAQARWVLKPGRDYIRAVIEGNETILIVSKHSGEPLVDRQTLLEQRWTGVAQALEARHGLDLRADAKHTNAVRTKDLLETYDHLSGMSGTAKDAGQAIRDLYGADKIGRVVEIESFNTRKLEFRPPQHFATAEEKYRAIVDQAIADLSKDGDPSAGRPQAIVVEHNDEVALVTRLVEQRLAEHELAGGIEIQQVNAETMAKFIAEHTFDTRMDAIWKQAGKPGTITIGNKVLGRGIDIEIHRDAFDLGHRPGATDHVFTVKGDGREAVGGGLAVRVGFHDVESPRGTVQALNRAGRQGAPGEASLYASHQDELFRRHSSALEAAVAYHDAASTTAHNEALRNYTEAAVAHARGETNAATLKAAHEALKKAEQSLAVGNYSAAVKASQLTTQHTNLADIRIQHTVVPDRTPASDDSSGATPGADDTSRSRRGREQPDAIVPDMLRTTPSYQGLSATDQLRVVDAIKQVTGNDPALIEGLRPLLESPGLRALEPADLLTEVGGWHRYNDLFGRAVELDARITGSPEIVDVGHWSSHTWTDAADLGEVQPGERLSTSGRRGQIVNLDQHAGVYSIARDGAEWIVKLFPDKADAQQRKDIADEFAGVVAAAGTGYGPTPYGLVTATIAGKQYVGLAMGRIQGAMVHDPQPSEPAAIAEAGRARRAVTFDTVLQLHQYLRRLLDGGHHSHGELQPLIDPTTGNLRVIDLADVLPLLDDPDYQRLARADHGLGMESMDIRDQLMKAAIDNAHQDADRARLLAAPTDGMNTGAVREAVDAVRRQMRLPDGIELDVVVEANGATLAREHGVPPSAGPRPGYFRMEDGRGVIYLSAADHSSPADVSASVWHEIVGHYGWSLFSPEERAQILAAVHQLRRLDAELSAEIDELYADLPSDVRDEEFLARLAEGGVPSRLTQAWNSVLSTVFGAALHRIGAISNETLQRARHNHELAPLYKILRTLLQAIRTDRPVYDAGVRSRTGRVGPNVSRIRPASQNRYDGGGPAPFSTGLVETSYDDLLNGTPDEQALAAVVPAHPAGKVKRFLVTAVDDSHFEIEGARLTPHHLAVMTDLYRGVSIALDLPAATSPHLAQKLANIMGLDITVRTADGWQVLHPKADASLQREGTVAFGPDDTLVLRTPENPDGVVIEDLEPHLGRLLGIGGSKAAFAFYDQVVLIAHPTIEVSFFKQLGRTRDLLTKPGADQVIAPLRYTTVFERDAFVAGRFPTISRDIWATVPDFTGPQVLRPTQASLDSLLAIRAFFLANNLVITDLQFGIDADGRFWAYDVGRIRPLPTELPAAPAGVNLDVFTRGRTDPLEIIDAWIAWAADGVPNRAFTPTGHVRNAPAAREDLQQPSYDWGTAIPDHPSAKLHPDTPEARDRAVAELEQAYAAARTGYGPIPVGLVTTEVDGIGYVGFAVEDVDSAVHTDAVTLDTVLQLHDYVRRLRALGHRPADLHLAVDERGNVHVIGSSEREALPVELLSDQLLRAAIDNVKRMTGDGTARDRRVWAVGNARRRPADGADRAGEPGRIDRSEFRGDGRRMPDRAAIRAAARAAAPQVAAAVAAARGEARDVAIGEEQITVTLAGGQRLTVKLDVSGIFSGGPVRWERTTDGARIQLSPRAGDEVVGRAVAHAVAGVLSAYRGESEVDQVRAGRRAEVGYLVDRLERGESPYRSRRELGHVLRQLNKIEGRRFGVPPLPRGLRQRVRTVLPRNTIRAWLAEEIDRREDQLTEPPSSRPTRLPSLERRPAGQSLRTTHAPDPAVDRFVHRLFQHFADQPIAEVGLSESQQAVLRELPLFRQFVNWHGPDLAAAFGRMTADAFAEQIAAADRQSVADAFVTLRSLLDQRDNGHSWFQRSTAARQFAELADALGVVAHDNLRAALPQDLAAAVTSLKPGLAQRIDNGVRTLPTVPADLSFRLLQTVPSGAVSAVVLAGKGQIGLAAAVLTGAVLAWPVRTFVTRYREARRPLKTRVWRGAITKAGIGVASRTAHGIHLGSSYLGIAGAVGAVQPVSLYARYLRHRMRVRADVTEQRIAAELDQNRATPAELKMRLADLDTERQRLLQRYDAGVPTELHQLTDVLVRISATFTQYADAMQRAGLDPHTTPDGPEGRPVSASVLHNDPIHARNLTDLTWAPGRHHEPSVDAENAALIAAKIHQATNGRYGPFTLAQIQSHATTGRGLLDIAADIVFAEEHRRTPSRALAARVDFHRSLTADHARAVPASLLQPERPPLDWPTYAKSRPNALQQQQAELTNRAKVRTESAANAKDDPTKARHAAIAAACTAAVRQGDLARQAWQAYLDTPTPAMLQAARKQDALYEERRGESLPPKDVLQTATVSGQLPHLTALTNELNEALAQQNKTFRITPELLHRTLRAETRRLLSPDGLVLTVGNDPRADVTELTQFELTLNPSELQEVLDSPVLIEEAQLGQLVQGGYNVATTITQAVSASSGFRFAPLLSALPDTNPLKIAALISPSIEYSKNVALSVTGGATEYGLPGAVEVIQREIHRFRSSHPSWSWRMRTSAAGSWSARHVVAGGTKKDTATLELGISHAYTVGAATETLRIPSDERRTDLPEHVATRVEGLNQLADRAIAGLRQRLGGLDRIGHDQLRGLITEDAPGRLAETTRPGGLTRVITSRGRAVAYARLETVAVWEKATLLGDSSKDHKVERLRVGFSGTSGGETFSAGDSVAVSAGYGGTATQDLGTSSWDLGPSGRVGVNAGHDSSVNTGDTAIHPSVQRMQPTIGVKMRLEHRLTIHRVDQAGEFTLTAAGDAVLRMPENDAYRYGLPVPSAAIVRDDDGQPRYGVDGRRLLRGDPQPTDETIELPVWMHRGWRHVEDGPYRDQQGRQPIRGAGPALVQELSGADEALQEFLEHLSAKGLIPYGELGGKDPALAASQLANLERIGQQLSRHRLETGYDPAAQEGIVLRLDRHRTGLPPEQHTYRIRLRSYTGEARFLGLSTGETVVNLDIGSNTTSRSGGWSRSLPWQAKFGFSDKPGSGAEGSTPEIAPSYGRSSLGRFVSWATGSTVNRVSLTESTAPVAVFEVPHTIVVTEGSSQIVTVDGTARLSIDSEFCRRDDTEPTPAINGKVDPVLLRTATFQAVDVGDLVGQLTNELPELARGDSSALHHLSAFLNPHNLAARPELLTAPYRTSLLVTPAPSNVEQTLNQRRVTTGRARLTVDTTLLNLRYVGSGRPVNGEINLTLGSSTITTGTSTSGTTGLGGGDGAVATDGSSYGGSLSRSRSKDRSASSTETQIGGVERLAIRDGEHYQFWADLGVVAELRAIGAEPRAAVVRSGAVMLTLPERDALRLYGLGKLDLPATKVDEAVNRLLNDELHLPSRTVLAIARRQTDPVQRERLAATLRETVTVLRMNWWLERIRLHRTGQAGLLDAVMPTAEELIELGTEVRLPEFYNTTMGAGLIDESSLQDPDGHETDLYREVLAAAESSAPEALDDPVLAAGLRGDLAGLRWHGHIDDLLSQSGFVTEYPTGDGRRVTVRIKLEYDGPIRIDGVPDAGGQENAFNIIQAYDYREESRSVTQSTSYNGQVGGSLGKVGSGTAGVGTDLGTSTTASSTEQNTRMSRALWNPTKRVSRGYRMTVQVDGAEPRNLTGEMTLLVPASAVNAPMPQAAETGKVVLPRGTVVEGTIARKLFKTVYSRLGKPDLLTEEGARLHRTALENMLSAATRLAAFERIASPEGHTMVQLPVPGRRSRLVAVQVRAVLSNLQLVAEGDAQLGQIDRQQRITQLTTKSNRLLPASRSVGGSNPTGIQGGLSSGEQVGERSSDSTGNRNETTMNERGPVVTVKVDVGYHLRYEDRRLDRRGGFQVASKDTGYTSGTAYLTMFRREYDALRGKPSTPPLAPAVAEGNLHTAGSIPPPNPSGAA</sequence>
<dbReference type="Pfam" id="PF25547">
    <property type="entry name" value="WXG100_2"/>
    <property type="match status" value="1"/>
</dbReference>
<dbReference type="InterPro" id="IPR014018">
    <property type="entry name" value="SecA_motor_DEAD"/>
</dbReference>
<dbReference type="PANTHER" id="PTHR30612">
    <property type="entry name" value="SECA INNER MEMBRANE COMPONENT OF SEC PROTEIN SECRETION SYSTEM"/>
    <property type="match status" value="1"/>
</dbReference>
<evidence type="ECO:0000256" key="7">
    <source>
        <dbReference type="ARBA" id="ARBA00023010"/>
    </source>
</evidence>
<dbReference type="Gene3D" id="3.90.1440.10">
    <property type="entry name" value="SecA, preprotein cross-linking domain"/>
    <property type="match status" value="1"/>
</dbReference>
<dbReference type="EMBL" id="SJJY01000001">
    <property type="protein sequence ID" value="TCC28083.1"/>
    <property type="molecule type" value="Genomic_DNA"/>
</dbReference>
<keyword evidence="8" id="KW-0472">Membrane</keyword>
<keyword evidence="5" id="KW-0653">Protein transport</keyword>
<keyword evidence="12" id="KW-1185">Reference proteome</keyword>
<feature type="compositionally biased region" description="Polar residues" evidence="9">
    <location>
        <begin position="4474"/>
        <end position="4488"/>
    </location>
</feature>
<feature type="region of interest" description="Disordered" evidence="9">
    <location>
        <begin position="2419"/>
        <end position="2442"/>
    </location>
</feature>
<feature type="compositionally biased region" description="Low complexity" evidence="9">
    <location>
        <begin position="4115"/>
        <end position="4126"/>
    </location>
</feature>
<feature type="compositionally biased region" description="Low complexity" evidence="9">
    <location>
        <begin position="4135"/>
        <end position="4149"/>
    </location>
</feature>
<evidence type="ECO:0000256" key="8">
    <source>
        <dbReference type="ARBA" id="ARBA00023136"/>
    </source>
</evidence>
<keyword evidence="1" id="KW-0813">Transport</keyword>
<evidence type="ECO:0000313" key="11">
    <source>
        <dbReference type="EMBL" id="TCC28083.1"/>
    </source>
</evidence>
<gene>
    <name evidence="11" type="ORF">E0H58_09210</name>
</gene>
<evidence type="ECO:0000256" key="2">
    <source>
        <dbReference type="ARBA" id="ARBA00022475"/>
    </source>
</evidence>
<dbReference type="InterPro" id="IPR054555">
    <property type="entry name" value="T3SS_HopBF1-like"/>
</dbReference>
<evidence type="ECO:0000256" key="1">
    <source>
        <dbReference type="ARBA" id="ARBA00022448"/>
    </source>
</evidence>
<feature type="domain" description="SecA family profile" evidence="10">
    <location>
        <begin position="600"/>
        <end position="1247"/>
    </location>
</feature>
<name>A0ABY2AEH8_9ACTN</name>
<dbReference type="InterPro" id="IPR027417">
    <property type="entry name" value="P-loop_NTPase"/>
</dbReference>
<keyword evidence="2" id="KW-1003">Cell membrane</keyword>
<dbReference type="InterPro" id="IPR011115">
    <property type="entry name" value="SecA_DEAD"/>
</dbReference>
<feature type="region of interest" description="Disordered" evidence="9">
    <location>
        <begin position="4658"/>
        <end position="4707"/>
    </location>
</feature>
<reference evidence="11 12" key="1">
    <citation type="submission" date="2019-02" db="EMBL/GenBank/DDBJ databases">
        <title>Kribbella capetownensis sp. nov. and Kribbella speibonae sp. nov., isolated from soil.</title>
        <authorList>
            <person name="Curtis S.M."/>
            <person name="Norton I."/>
            <person name="Everest G.J."/>
            <person name="Meyers P.R."/>
        </authorList>
    </citation>
    <scope>NUCLEOTIDE SEQUENCE [LARGE SCALE GENOMIC DNA]</scope>
    <source>
        <strain evidence="11 12">SK5</strain>
    </source>
</reference>
<dbReference type="PROSITE" id="PS51196">
    <property type="entry name" value="SECA_MOTOR_DEAD"/>
    <property type="match status" value="1"/>
</dbReference>
<feature type="compositionally biased region" description="Basic and acidic residues" evidence="9">
    <location>
        <begin position="1334"/>
        <end position="1345"/>
    </location>
</feature>
<evidence type="ECO:0000256" key="5">
    <source>
        <dbReference type="ARBA" id="ARBA00022927"/>
    </source>
</evidence>
<dbReference type="PANTHER" id="PTHR30612:SF0">
    <property type="entry name" value="CHLOROPLAST PROTEIN-TRANSPORTING ATPASE"/>
    <property type="match status" value="1"/>
</dbReference>
<feature type="region of interest" description="Disordered" evidence="9">
    <location>
        <begin position="4467"/>
        <end position="4488"/>
    </location>
</feature>
<feature type="region of interest" description="Disordered" evidence="9">
    <location>
        <begin position="4115"/>
        <end position="4163"/>
    </location>
</feature>
<feature type="compositionally biased region" description="Basic and acidic residues" evidence="9">
    <location>
        <begin position="517"/>
        <end position="620"/>
    </location>
</feature>
<feature type="compositionally biased region" description="Polar residues" evidence="9">
    <location>
        <begin position="4694"/>
        <end position="4705"/>
    </location>
</feature>
<feature type="compositionally biased region" description="Low complexity" evidence="9">
    <location>
        <begin position="425"/>
        <end position="434"/>
    </location>
</feature>
<evidence type="ECO:0000256" key="3">
    <source>
        <dbReference type="ARBA" id="ARBA00022741"/>
    </source>
</evidence>
<feature type="region of interest" description="Disordered" evidence="9">
    <location>
        <begin position="340"/>
        <end position="368"/>
    </location>
</feature>
<dbReference type="InterPro" id="IPR057746">
    <property type="entry name" value="CpnT-like_N"/>
</dbReference>
<organism evidence="11 12">
    <name type="scientific">Kribbella speibonae</name>
    <dbReference type="NCBI Taxonomy" id="1572660"/>
    <lineage>
        <taxon>Bacteria</taxon>
        <taxon>Bacillati</taxon>
        <taxon>Actinomycetota</taxon>
        <taxon>Actinomycetes</taxon>
        <taxon>Propionibacteriales</taxon>
        <taxon>Kribbellaceae</taxon>
        <taxon>Kribbella</taxon>
    </lineage>
</organism>
<keyword evidence="3" id="KW-0547">Nucleotide-binding</keyword>
<feature type="compositionally biased region" description="Basic and acidic residues" evidence="9">
    <location>
        <begin position="468"/>
        <end position="487"/>
    </location>
</feature>
<evidence type="ECO:0000256" key="9">
    <source>
        <dbReference type="SAM" id="MobiDB-lite"/>
    </source>
</evidence>
<keyword evidence="4" id="KW-0067">ATP-binding</keyword>
<comment type="caution">
    <text evidence="11">The sequence shown here is derived from an EMBL/GenBank/DDBJ whole genome shotgun (WGS) entry which is preliminary data.</text>
</comment>
<evidence type="ECO:0000256" key="4">
    <source>
        <dbReference type="ARBA" id="ARBA00022840"/>
    </source>
</evidence>
<accession>A0ABY2AEH8</accession>
<feature type="region of interest" description="Disordered" evidence="9">
    <location>
        <begin position="4762"/>
        <end position="4793"/>
    </location>
</feature>
<feature type="region of interest" description="Disordered" evidence="9">
    <location>
        <begin position="402"/>
        <end position="620"/>
    </location>
</feature>
<dbReference type="SMART" id="SM00957">
    <property type="entry name" value="SecA_DEAD"/>
    <property type="match status" value="1"/>
</dbReference>
<protein>
    <recommendedName>
        <fullName evidence="10">SecA family profile domain-containing protein</fullName>
    </recommendedName>
</protein>
<feature type="compositionally biased region" description="Pro residues" evidence="9">
    <location>
        <begin position="4784"/>
        <end position="4793"/>
    </location>
</feature>
<keyword evidence="7" id="KW-0811">Translocation</keyword>
<keyword evidence="6" id="KW-1278">Translocase</keyword>
<evidence type="ECO:0000313" key="12">
    <source>
        <dbReference type="Proteomes" id="UP000292385"/>
    </source>
</evidence>
<dbReference type="InterPro" id="IPR044722">
    <property type="entry name" value="SecA_SF2_C"/>
</dbReference>
<proteinExistence type="predicted"/>
<dbReference type="InterPro" id="IPR000185">
    <property type="entry name" value="SecA"/>
</dbReference>
<dbReference type="SUPFAM" id="SSF52540">
    <property type="entry name" value="P-loop containing nucleoside triphosphate hydrolases"/>
    <property type="match status" value="2"/>
</dbReference>
<dbReference type="Pfam" id="PF21090">
    <property type="entry name" value="P-loop_SecA"/>
    <property type="match status" value="1"/>
</dbReference>
<feature type="compositionally biased region" description="Low complexity" evidence="9">
    <location>
        <begin position="2635"/>
        <end position="2646"/>
    </location>
</feature>
<feature type="region of interest" description="Disordered" evidence="9">
    <location>
        <begin position="1886"/>
        <end position="1905"/>
    </location>
</feature>